<comment type="similarity">
    <text evidence="1 4">Belongs to the UDP-glycosyltransferase family.</text>
</comment>
<dbReference type="Proteomes" id="UP000215335">
    <property type="component" value="Unassembled WGS sequence"/>
</dbReference>
<dbReference type="EMBL" id="NNAY01001134">
    <property type="protein sequence ID" value="OXU25023.1"/>
    <property type="molecule type" value="Genomic_DNA"/>
</dbReference>
<keyword evidence="2 4" id="KW-0328">Glycosyltransferase</keyword>
<dbReference type="InterPro" id="IPR035595">
    <property type="entry name" value="UDP_glycos_trans_CS"/>
</dbReference>
<dbReference type="InterPro" id="IPR050271">
    <property type="entry name" value="UDP-glycosyltransferase"/>
</dbReference>
<evidence type="ECO:0000256" key="1">
    <source>
        <dbReference type="ARBA" id="ARBA00009995"/>
    </source>
</evidence>
<keyword evidence="3 4" id="KW-0808">Transferase</keyword>
<dbReference type="InterPro" id="IPR002213">
    <property type="entry name" value="UDP_glucos_trans"/>
</dbReference>
<protein>
    <submittedName>
        <fullName evidence="5">Uncharacterized protein</fullName>
    </submittedName>
</protein>
<organism evidence="5 6">
    <name type="scientific">Trichomalopsis sarcophagae</name>
    <dbReference type="NCBI Taxonomy" id="543379"/>
    <lineage>
        <taxon>Eukaryota</taxon>
        <taxon>Metazoa</taxon>
        <taxon>Ecdysozoa</taxon>
        <taxon>Arthropoda</taxon>
        <taxon>Hexapoda</taxon>
        <taxon>Insecta</taxon>
        <taxon>Pterygota</taxon>
        <taxon>Neoptera</taxon>
        <taxon>Endopterygota</taxon>
        <taxon>Hymenoptera</taxon>
        <taxon>Apocrita</taxon>
        <taxon>Proctotrupomorpha</taxon>
        <taxon>Chalcidoidea</taxon>
        <taxon>Pteromalidae</taxon>
        <taxon>Pteromalinae</taxon>
        <taxon>Trichomalopsis</taxon>
    </lineage>
</organism>
<dbReference type="STRING" id="543379.A0A232F3J7"/>
<reference evidence="5 6" key="1">
    <citation type="journal article" date="2017" name="Curr. Biol.">
        <title>The Evolution of Venom by Co-option of Single-Copy Genes.</title>
        <authorList>
            <person name="Martinson E.O."/>
            <person name="Mrinalini"/>
            <person name="Kelkar Y.D."/>
            <person name="Chang C.H."/>
            <person name="Werren J.H."/>
        </authorList>
    </citation>
    <scope>NUCLEOTIDE SEQUENCE [LARGE SCALE GENOMIC DNA]</scope>
    <source>
        <strain evidence="5 6">Alberta</strain>
        <tissue evidence="5">Whole body</tissue>
    </source>
</reference>
<dbReference type="Pfam" id="PF00201">
    <property type="entry name" value="UDPGT"/>
    <property type="match status" value="1"/>
</dbReference>
<dbReference type="PANTHER" id="PTHR48043:SF145">
    <property type="entry name" value="FI06409P-RELATED"/>
    <property type="match status" value="1"/>
</dbReference>
<feature type="non-terminal residue" evidence="5">
    <location>
        <position position="1"/>
    </location>
</feature>
<name>A0A232F3J7_9HYME</name>
<dbReference type="CDD" id="cd03784">
    <property type="entry name" value="GT1_Gtf-like"/>
    <property type="match status" value="1"/>
</dbReference>
<dbReference type="PROSITE" id="PS00375">
    <property type="entry name" value="UDPGT"/>
    <property type="match status" value="1"/>
</dbReference>
<keyword evidence="6" id="KW-1185">Reference proteome</keyword>
<dbReference type="Gene3D" id="3.40.50.2000">
    <property type="entry name" value="Glycogen Phosphorylase B"/>
    <property type="match status" value="1"/>
</dbReference>
<dbReference type="AlphaFoldDB" id="A0A232F3J7"/>
<dbReference type="OrthoDB" id="5835829at2759"/>
<evidence type="ECO:0000256" key="3">
    <source>
        <dbReference type="ARBA" id="ARBA00022679"/>
    </source>
</evidence>
<sequence length="536" mass="60125">FSSFRSTVIVIMEFVKLCFILGAISLVSECSAYRILGVFPFNGKSHNIVIEALMKGLAKHGHQVDVITHYPDTKPVKNYNVIVNLAGSTENTMNNGTMELVSKVAAGSTNFIATKLGNELCHLMGFEEMQKLIKNPPADPPYDIVITEAFGAPCYMGLGYVFNVPVAAISSAMEYPWISHYIGNDDNLAFVPNAYHIGSGKMNFWQRLKNVLIYHIEVRKFHTLTEESQTESMRKYLRPDMPGIREVEKNVALTLVNNHPVLFGVKPITPALVQIAGLHVETNDEVLPTELKQWMDASSHGVVYFTLGSMILIESLPQEQIKEIYSSFEKIAPVRVLMKIVDTSKLPPGLPENVKVLPWIPQQPVLAHPNMKAFITHGGLGGVQEALYYGVPMIGIPLFSDQFRNVAAFVDKEMMVKIDLDKLSEETLDSALRAVLQNPVYKERSVHYSKLFRSRPIGVLENAIYWIEYVIQNGPDSLRSPALEFSWWQLALLDVYAFILLVVVLSIILAVLAIKFIFTKIVGKSKNRISDKRKTR</sequence>
<evidence type="ECO:0000313" key="5">
    <source>
        <dbReference type="EMBL" id="OXU25023.1"/>
    </source>
</evidence>
<dbReference type="GO" id="GO:0008194">
    <property type="term" value="F:UDP-glycosyltransferase activity"/>
    <property type="evidence" value="ECO:0007669"/>
    <property type="project" value="InterPro"/>
</dbReference>
<proteinExistence type="inferred from homology"/>
<accession>A0A232F3J7</accession>
<gene>
    <name evidence="5" type="ORF">TSAR_004829</name>
</gene>
<evidence type="ECO:0000313" key="6">
    <source>
        <dbReference type="Proteomes" id="UP000215335"/>
    </source>
</evidence>
<evidence type="ECO:0000256" key="4">
    <source>
        <dbReference type="RuleBase" id="RU003718"/>
    </source>
</evidence>
<dbReference type="FunFam" id="3.40.50.2000:FF:000050">
    <property type="entry name" value="UDP-glucuronosyltransferase"/>
    <property type="match status" value="1"/>
</dbReference>
<dbReference type="PANTHER" id="PTHR48043">
    <property type="entry name" value="EG:EG0003.4 PROTEIN-RELATED"/>
    <property type="match status" value="1"/>
</dbReference>
<dbReference type="SUPFAM" id="SSF53756">
    <property type="entry name" value="UDP-Glycosyltransferase/glycogen phosphorylase"/>
    <property type="match status" value="1"/>
</dbReference>
<comment type="caution">
    <text evidence="5">The sequence shown here is derived from an EMBL/GenBank/DDBJ whole genome shotgun (WGS) entry which is preliminary data.</text>
</comment>
<evidence type="ECO:0000256" key="2">
    <source>
        <dbReference type="ARBA" id="ARBA00022676"/>
    </source>
</evidence>